<keyword evidence="3" id="KW-1185">Reference proteome</keyword>
<dbReference type="GO" id="GO:0019262">
    <property type="term" value="P:N-acetylneuraminate catabolic process"/>
    <property type="evidence" value="ECO:0007669"/>
    <property type="project" value="TreeGrafter"/>
</dbReference>
<comment type="caution">
    <text evidence="2">The sequence shown here is derived from an EMBL/GenBank/DDBJ whole genome shotgun (WGS) entry which is preliminary data.</text>
</comment>
<dbReference type="EMBL" id="SJPV01000002">
    <property type="protein sequence ID" value="TWU40867.1"/>
    <property type="molecule type" value="Genomic_DNA"/>
</dbReference>
<gene>
    <name evidence="2" type="primary">nagB_3</name>
    <name evidence="2" type="ORF">Poly41_17020</name>
</gene>
<dbReference type="GO" id="GO:0005975">
    <property type="term" value="P:carbohydrate metabolic process"/>
    <property type="evidence" value="ECO:0007669"/>
    <property type="project" value="InterPro"/>
</dbReference>
<dbReference type="RefSeq" id="WP_231615510.1">
    <property type="nucleotide sequence ID" value="NZ_SJPV01000002.1"/>
</dbReference>
<dbReference type="InterPro" id="IPR004547">
    <property type="entry name" value="Glucosamine6P_isomerase"/>
</dbReference>
<reference evidence="2 3" key="1">
    <citation type="submission" date="2019-02" db="EMBL/GenBank/DDBJ databases">
        <title>Deep-cultivation of Planctomycetes and their phenomic and genomic characterization uncovers novel biology.</title>
        <authorList>
            <person name="Wiegand S."/>
            <person name="Jogler M."/>
            <person name="Boedeker C."/>
            <person name="Pinto D."/>
            <person name="Vollmers J."/>
            <person name="Rivas-Marin E."/>
            <person name="Kohn T."/>
            <person name="Peeters S.H."/>
            <person name="Heuer A."/>
            <person name="Rast P."/>
            <person name="Oberbeckmann S."/>
            <person name="Bunk B."/>
            <person name="Jeske O."/>
            <person name="Meyerdierks A."/>
            <person name="Storesund J.E."/>
            <person name="Kallscheuer N."/>
            <person name="Luecker S."/>
            <person name="Lage O.M."/>
            <person name="Pohl T."/>
            <person name="Merkel B.J."/>
            <person name="Hornburger P."/>
            <person name="Mueller R.-W."/>
            <person name="Bruemmer F."/>
            <person name="Labrenz M."/>
            <person name="Spormann A.M."/>
            <person name="Op Den Camp H."/>
            <person name="Overmann J."/>
            <person name="Amann R."/>
            <person name="Jetten M.S.M."/>
            <person name="Mascher T."/>
            <person name="Medema M.H."/>
            <person name="Devos D.P."/>
            <person name="Kaster A.-K."/>
            <person name="Ovreas L."/>
            <person name="Rohde M."/>
            <person name="Galperin M.Y."/>
            <person name="Jogler C."/>
        </authorList>
    </citation>
    <scope>NUCLEOTIDE SEQUENCE [LARGE SCALE GENOMIC DNA]</scope>
    <source>
        <strain evidence="2 3">Poly41</strain>
    </source>
</reference>
<keyword evidence="2" id="KW-0378">Hydrolase</keyword>
<dbReference type="AlphaFoldDB" id="A0A5C6DYG3"/>
<dbReference type="CDD" id="cd01399">
    <property type="entry name" value="GlcN6P_deaminase"/>
    <property type="match status" value="1"/>
</dbReference>
<dbReference type="GO" id="GO:0004342">
    <property type="term" value="F:glucosamine-6-phosphate deaminase activity"/>
    <property type="evidence" value="ECO:0007669"/>
    <property type="project" value="UniProtKB-EC"/>
</dbReference>
<dbReference type="PANTHER" id="PTHR11280">
    <property type="entry name" value="GLUCOSAMINE-6-PHOSPHATE ISOMERASE"/>
    <property type="match status" value="1"/>
</dbReference>
<dbReference type="GO" id="GO:0005737">
    <property type="term" value="C:cytoplasm"/>
    <property type="evidence" value="ECO:0007669"/>
    <property type="project" value="TreeGrafter"/>
</dbReference>
<organism evidence="2 3">
    <name type="scientific">Novipirellula artificiosorum</name>
    <dbReference type="NCBI Taxonomy" id="2528016"/>
    <lineage>
        <taxon>Bacteria</taxon>
        <taxon>Pseudomonadati</taxon>
        <taxon>Planctomycetota</taxon>
        <taxon>Planctomycetia</taxon>
        <taxon>Pirellulales</taxon>
        <taxon>Pirellulaceae</taxon>
        <taxon>Novipirellula</taxon>
    </lineage>
</organism>
<name>A0A5C6DYG3_9BACT</name>
<dbReference type="EC" id="3.5.99.6" evidence="2"/>
<evidence type="ECO:0000313" key="3">
    <source>
        <dbReference type="Proteomes" id="UP000319143"/>
    </source>
</evidence>
<dbReference type="InterPro" id="IPR006148">
    <property type="entry name" value="Glc/Gal-6P_isomerase"/>
</dbReference>
<dbReference type="PANTHER" id="PTHR11280:SF6">
    <property type="entry name" value="GLUCOSAMINE-6-PHOSPHATE ISOMERASE NAGB"/>
    <property type="match status" value="1"/>
</dbReference>
<dbReference type="GO" id="GO:0006043">
    <property type="term" value="P:glucosamine catabolic process"/>
    <property type="evidence" value="ECO:0007669"/>
    <property type="project" value="TreeGrafter"/>
</dbReference>
<protein>
    <submittedName>
        <fullName evidence="2">Glucosamine-6-phosphate deaminase</fullName>
        <ecNumber evidence="2">3.5.99.6</ecNumber>
    </submittedName>
</protein>
<evidence type="ECO:0000313" key="2">
    <source>
        <dbReference type="EMBL" id="TWU40867.1"/>
    </source>
</evidence>
<evidence type="ECO:0000259" key="1">
    <source>
        <dbReference type="Pfam" id="PF01182"/>
    </source>
</evidence>
<accession>A0A5C6DYG3</accession>
<dbReference type="GO" id="GO:0006046">
    <property type="term" value="P:N-acetylglucosamine catabolic process"/>
    <property type="evidence" value="ECO:0007669"/>
    <property type="project" value="TreeGrafter"/>
</dbReference>
<dbReference type="Proteomes" id="UP000319143">
    <property type="component" value="Unassembled WGS sequence"/>
</dbReference>
<feature type="domain" description="Glucosamine/galactosamine-6-phosphate isomerase" evidence="1">
    <location>
        <begin position="9"/>
        <end position="231"/>
    </location>
</feature>
<proteinExistence type="predicted"/>
<dbReference type="InterPro" id="IPR037171">
    <property type="entry name" value="NagB/RpiA_transferase-like"/>
</dbReference>
<dbReference type="Gene3D" id="3.40.50.1360">
    <property type="match status" value="1"/>
</dbReference>
<dbReference type="Pfam" id="PF01182">
    <property type="entry name" value="Glucosamine_iso"/>
    <property type="match status" value="1"/>
</dbReference>
<sequence>MRTILTANRQSMGKWVAKQAADCIRQAIKENGSASIVVATGSSQFEVLAALVKQPRIDWSKVEGFHLDEYVGLSDDHPASFCRYLRERFVTQVPLADFHYLRGDQDPQETIEQTGKQIQQRSVDVALVGIGENAHLAFNDPPADFQVTDPYILVQLDQACRQQQVGEGWFDTIDDVPNQAISMSIQQILKAKQIFCSVPDERKANAVQLTLEGPIEPKTPASILRWHHGTTFVSDRAAASQLSRSTLDLMERVK</sequence>
<dbReference type="SUPFAM" id="SSF100950">
    <property type="entry name" value="NagB/RpiA/CoA transferase-like"/>
    <property type="match status" value="1"/>
</dbReference>
<dbReference type="GO" id="GO:0042802">
    <property type="term" value="F:identical protein binding"/>
    <property type="evidence" value="ECO:0007669"/>
    <property type="project" value="TreeGrafter"/>
</dbReference>